<dbReference type="InterPro" id="IPR036915">
    <property type="entry name" value="Cyclin-like_sf"/>
</dbReference>
<dbReference type="Pfam" id="PF00134">
    <property type="entry name" value="Cyclin_N"/>
    <property type="match status" value="1"/>
</dbReference>
<dbReference type="AlphaFoldDB" id="A0A9C7UTY3"/>
<dbReference type="EMBL" id="BQMJ01000068">
    <property type="protein sequence ID" value="GJQ15353.1"/>
    <property type="molecule type" value="Genomic_DNA"/>
</dbReference>
<evidence type="ECO:0000313" key="3">
    <source>
        <dbReference type="EMBL" id="GJQ15353.1"/>
    </source>
</evidence>
<comment type="caution">
    <text evidence="3">The sequence shown here is derived from an EMBL/GenBank/DDBJ whole genome shotgun (WGS) entry which is preliminary data.</text>
</comment>
<dbReference type="Proteomes" id="UP001061958">
    <property type="component" value="Unassembled WGS sequence"/>
</dbReference>
<sequence>MAGTLKDWSIGEFVESSHSHNIECTYAKGVNPKKRSTSSGSKSRLKRIALSDITNFVHSPAKFRPNEEAIQEQVESSFLQQSSSKITRNEDHIKLLCVYGRWIEKDGALPRPDYFEMVQKNKHGPFTREMVAKWFFRVVDELKLSYNTAFLAIGYFDRFLSKVKVKIQFIPILSRACLFVAAKFWECNPPSSKQLFCHRKSGIGDELRMLLKFEILLLQVLKWELAVPSAYDILCACIEYFQSSDNAWAAHAFSLLQRYITEYSMLRFSPSALALCSIVMALRTSQFCSAFMENEGSYKESLTLEIEKLSILLNVKPTHVDEFQIVLKTVTGRICCHKDLEDNVTSPTSITDAASCFLREK</sequence>
<accession>A0A9C7UTY3</accession>
<dbReference type="PANTHER" id="PTHR10177">
    <property type="entry name" value="CYCLINS"/>
    <property type="match status" value="1"/>
</dbReference>
<dbReference type="InterPro" id="IPR013763">
    <property type="entry name" value="Cyclin-like_dom"/>
</dbReference>
<dbReference type="Gene3D" id="1.10.472.10">
    <property type="entry name" value="Cyclin-like"/>
    <property type="match status" value="2"/>
</dbReference>
<keyword evidence="4" id="KW-1185">Reference proteome</keyword>
<reference evidence="3" key="1">
    <citation type="journal article" date="2022" name="Proc. Natl. Acad. Sci. U.S.A.">
        <title>Life cycle and functional genomics of the unicellular red alga Galdieria for elucidating algal and plant evolution and industrial use.</title>
        <authorList>
            <person name="Hirooka S."/>
            <person name="Itabashi T."/>
            <person name="Ichinose T.M."/>
            <person name="Onuma R."/>
            <person name="Fujiwara T."/>
            <person name="Yamashita S."/>
            <person name="Jong L.W."/>
            <person name="Tomita R."/>
            <person name="Iwane A.H."/>
            <person name="Miyagishima S.Y."/>
        </authorList>
    </citation>
    <scope>NUCLEOTIDE SEQUENCE</scope>
    <source>
        <strain evidence="3">NBRC 102759</strain>
    </source>
</reference>
<evidence type="ECO:0000259" key="2">
    <source>
        <dbReference type="SMART" id="SM00385"/>
    </source>
</evidence>
<protein>
    <recommendedName>
        <fullName evidence="2">Cyclin-like domain-containing protein</fullName>
    </recommendedName>
</protein>
<organism evidence="3 4">
    <name type="scientific">Galdieria partita</name>
    <dbReference type="NCBI Taxonomy" id="83374"/>
    <lineage>
        <taxon>Eukaryota</taxon>
        <taxon>Rhodophyta</taxon>
        <taxon>Bangiophyceae</taxon>
        <taxon>Galdieriales</taxon>
        <taxon>Galdieriaceae</taxon>
        <taxon>Galdieria</taxon>
    </lineage>
</organism>
<dbReference type="SMART" id="SM00385">
    <property type="entry name" value="CYCLIN"/>
    <property type="match status" value="2"/>
</dbReference>
<keyword evidence="1" id="KW-0195">Cyclin</keyword>
<feature type="domain" description="Cyclin-like" evidence="2">
    <location>
        <begin position="232"/>
        <end position="312"/>
    </location>
</feature>
<proteinExistence type="inferred from homology"/>
<dbReference type="InterPro" id="IPR006671">
    <property type="entry name" value="Cyclin_N"/>
</dbReference>
<name>A0A9C7UTY3_9RHOD</name>
<dbReference type="SUPFAM" id="SSF47954">
    <property type="entry name" value="Cyclin-like"/>
    <property type="match status" value="1"/>
</dbReference>
<evidence type="ECO:0000256" key="1">
    <source>
        <dbReference type="RuleBase" id="RU000383"/>
    </source>
</evidence>
<reference evidence="3" key="2">
    <citation type="submission" date="2022-01" db="EMBL/GenBank/DDBJ databases">
        <authorList>
            <person name="Hirooka S."/>
            <person name="Miyagishima S.Y."/>
        </authorList>
    </citation>
    <scope>NUCLEOTIDE SEQUENCE</scope>
    <source>
        <strain evidence="3">NBRC 102759</strain>
    </source>
</reference>
<gene>
    <name evidence="3" type="ORF">GpartN1_g7144.t1</name>
</gene>
<feature type="domain" description="Cyclin-like" evidence="2">
    <location>
        <begin position="133"/>
        <end position="219"/>
    </location>
</feature>
<dbReference type="InterPro" id="IPR039361">
    <property type="entry name" value="Cyclin"/>
</dbReference>
<comment type="similarity">
    <text evidence="1">Belongs to the cyclin family.</text>
</comment>
<dbReference type="OrthoDB" id="62at2759"/>
<evidence type="ECO:0000313" key="4">
    <source>
        <dbReference type="Proteomes" id="UP001061958"/>
    </source>
</evidence>